<keyword evidence="11" id="KW-0407">Ion channel</keyword>
<keyword evidence="13" id="KW-0732">Signal</keyword>
<dbReference type="PANTHER" id="PTHR42643">
    <property type="entry name" value="IONOTROPIC RECEPTOR 20A-RELATED"/>
    <property type="match status" value="1"/>
</dbReference>
<evidence type="ECO:0000313" key="15">
    <source>
        <dbReference type="EMBL" id="KAL1398839.1"/>
    </source>
</evidence>
<keyword evidence="6" id="KW-0406">Ion transport</keyword>
<evidence type="ECO:0000256" key="13">
    <source>
        <dbReference type="SAM" id="SignalP"/>
    </source>
</evidence>
<feature type="transmembrane region" description="Helical" evidence="12">
    <location>
        <begin position="339"/>
        <end position="357"/>
    </location>
</feature>
<keyword evidence="9" id="KW-0325">Glycoprotein</keyword>
<dbReference type="PANTHER" id="PTHR42643:SF30">
    <property type="entry name" value="IONOTROPIC RECEPTOR 40A-RELATED"/>
    <property type="match status" value="1"/>
</dbReference>
<feature type="transmembrane region" description="Helical" evidence="12">
    <location>
        <begin position="867"/>
        <end position="885"/>
    </location>
</feature>
<feature type="signal peptide" evidence="13">
    <location>
        <begin position="1"/>
        <end position="18"/>
    </location>
</feature>
<evidence type="ECO:0000256" key="4">
    <source>
        <dbReference type="ARBA" id="ARBA00022692"/>
    </source>
</evidence>
<feature type="transmembrane region" description="Helical" evidence="12">
    <location>
        <begin position="837"/>
        <end position="860"/>
    </location>
</feature>
<feature type="transmembrane region" description="Helical" evidence="12">
    <location>
        <begin position="897"/>
        <end position="916"/>
    </location>
</feature>
<dbReference type="InterPro" id="IPR052192">
    <property type="entry name" value="Insect_Ionotropic_Sensory_Rcpt"/>
</dbReference>
<dbReference type="Gene3D" id="1.10.287.70">
    <property type="match status" value="2"/>
</dbReference>
<feature type="transmembrane region" description="Helical" evidence="12">
    <location>
        <begin position="1083"/>
        <end position="1102"/>
    </location>
</feature>
<keyword evidence="2" id="KW-0813">Transport</keyword>
<reference evidence="15 16" key="1">
    <citation type="submission" date="2024-05" db="EMBL/GenBank/DDBJ databases">
        <title>Culex pipiens pipiens assembly and annotation.</title>
        <authorList>
            <person name="Alout H."/>
            <person name="Durand T."/>
        </authorList>
    </citation>
    <scope>NUCLEOTIDE SEQUENCE [LARGE SCALE GENOMIC DNA]</scope>
    <source>
        <strain evidence="15">HA-2024</strain>
        <tissue evidence="15">Whole body</tissue>
    </source>
</reference>
<keyword evidence="5 12" id="KW-1133">Transmembrane helix</keyword>
<evidence type="ECO:0000256" key="6">
    <source>
        <dbReference type="ARBA" id="ARBA00023065"/>
    </source>
</evidence>
<evidence type="ECO:0000259" key="14">
    <source>
        <dbReference type="SMART" id="SM00918"/>
    </source>
</evidence>
<dbReference type="Gene3D" id="3.40.190.10">
    <property type="entry name" value="Periplasmic binding protein-like II"/>
    <property type="match status" value="2"/>
</dbReference>
<feature type="chain" id="PRO_5044750855" description="Ionotropic glutamate receptor L-glutamate and glycine-binding domain-containing protein" evidence="13">
    <location>
        <begin position="19"/>
        <end position="1126"/>
    </location>
</feature>
<evidence type="ECO:0000256" key="10">
    <source>
        <dbReference type="ARBA" id="ARBA00023286"/>
    </source>
</evidence>
<organism evidence="15 16">
    <name type="scientific">Culex pipiens pipiens</name>
    <name type="common">Northern house mosquito</name>
    <dbReference type="NCBI Taxonomy" id="38569"/>
    <lineage>
        <taxon>Eukaryota</taxon>
        <taxon>Metazoa</taxon>
        <taxon>Ecdysozoa</taxon>
        <taxon>Arthropoda</taxon>
        <taxon>Hexapoda</taxon>
        <taxon>Insecta</taxon>
        <taxon>Pterygota</taxon>
        <taxon>Neoptera</taxon>
        <taxon>Endopterygota</taxon>
        <taxon>Diptera</taxon>
        <taxon>Nematocera</taxon>
        <taxon>Culicoidea</taxon>
        <taxon>Culicidae</taxon>
        <taxon>Culicinae</taxon>
        <taxon>Culicini</taxon>
        <taxon>Culex</taxon>
        <taxon>Culex</taxon>
    </lineage>
</organism>
<comment type="subcellular location">
    <subcellularLocation>
        <location evidence="1">Cell membrane</location>
        <topology evidence="1">Multi-pass membrane protein</topology>
    </subcellularLocation>
</comment>
<dbReference type="InterPro" id="IPR019594">
    <property type="entry name" value="Glu/Gly-bd"/>
</dbReference>
<evidence type="ECO:0000256" key="1">
    <source>
        <dbReference type="ARBA" id="ARBA00004651"/>
    </source>
</evidence>
<dbReference type="Pfam" id="PF10613">
    <property type="entry name" value="Lig_chan-Glu_bd"/>
    <property type="match status" value="2"/>
</dbReference>
<keyword evidence="3" id="KW-1003">Cell membrane</keyword>
<keyword evidence="8" id="KW-0675">Receptor</keyword>
<gene>
    <name evidence="15" type="ORF">pipiens_008633</name>
</gene>
<evidence type="ECO:0000256" key="8">
    <source>
        <dbReference type="ARBA" id="ARBA00023170"/>
    </source>
</evidence>
<dbReference type="GO" id="GO:0034220">
    <property type="term" value="P:monoatomic ion transmembrane transport"/>
    <property type="evidence" value="ECO:0007669"/>
    <property type="project" value="UniProtKB-KW"/>
</dbReference>
<evidence type="ECO:0000313" key="16">
    <source>
        <dbReference type="Proteomes" id="UP001562425"/>
    </source>
</evidence>
<dbReference type="AlphaFoldDB" id="A0ABD1DHC1"/>
<dbReference type="SMART" id="SM00918">
    <property type="entry name" value="Lig_chan-Glu_bd"/>
    <property type="match status" value="2"/>
</dbReference>
<evidence type="ECO:0000256" key="9">
    <source>
        <dbReference type="ARBA" id="ARBA00023180"/>
    </source>
</evidence>
<keyword evidence="7 12" id="KW-0472">Membrane</keyword>
<keyword evidence="16" id="KW-1185">Reference proteome</keyword>
<comment type="caution">
    <text evidence="15">The sequence shown here is derived from an EMBL/GenBank/DDBJ whole genome shotgun (WGS) entry which is preliminary data.</text>
</comment>
<keyword evidence="10" id="KW-1071">Ligand-gated ion channel</keyword>
<keyword evidence="4 12" id="KW-0812">Transmembrane</keyword>
<evidence type="ECO:0000256" key="12">
    <source>
        <dbReference type="SAM" id="Phobius"/>
    </source>
</evidence>
<name>A0ABD1DHC1_CULPP</name>
<protein>
    <recommendedName>
        <fullName evidence="14">Ionotropic glutamate receptor L-glutamate and glycine-binding domain-containing protein</fullName>
    </recommendedName>
</protein>
<feature type="transmembrane region" description="Helical" evidence="12">
    <location>
        <begin position="397"/>
        <end position="416"/>
    </location>
</feature>
<dbReference type="Pfam" id="PF24061">
    <property type="entry name" value="LBD_receptor"/>
    <property type="match status" value="2"/>
</dbReference>
<evidence type="ECO:0000256" key="7">
    <source>
        <dbReference type="ARBA" id="ARBA00023136"/>
    </source>
</evidence>
<evidence type="ECO:0000256" key="5">
    <source>
        <dbReference type="ARBA" id="ARBA00022989"/>
    </source>
</evidence>
<proteinExistence type="predicted"/>
<feature type="domain" description="Ionotropic glutamate receptor L-glutamate and glycine-binding" evidence="14">
    <location>
        <begin position="223"/>
        <end position="284"/>
    </location>
</feature>
<dbReference type="InterPro" id="IPR056198">
    <property type="entry name" value="LBD_receptor"/>
</dbReference>
<dbReference type="GO" id="GO:0005886">
    <property type="term" value="C:plasma membrane"/>
    <property type="evidence" value="ECO:0007669"/>
    <property type="project" value="UniProtKB-SubCell"/>
</dbReference>
<accession>A0ABD1DHC1</accession>
<evidence type="ECO:0000256" key="3">
    <source>
        <dbReference type="ARBA" id="ARBA00022475"/>
    </source>
</evidence>
<sequence length="1126" mass="129424">MILGSLLIILTISPPGASMKLVTNETTQGTFSSSIAVILARHFAHSNEAVLINREFTGPGSDLRQLDLLNEVIRLIDGKLVVQFRSEIREGLVRPWFYNWFIVDGYGSFRRIFEKMDYRKYEYSGYYLVTIAGEVEEERSDLIRRILTDLWTLDIFNVNVAVDGTPRETLIYTFFPYTEKHCGVVEPVLWERSSIMNEVDLYPERLNTFHGCTLLAGMLETKPYTIIREQKHVQGFVVTGFEGDMMDLLTAKLNFSIRYKVSTESWGLMLEKGNSTGVMKMIQDEEVEFGVGCLAITHERSYWLKAGIAHYISEILLVVPAGRPFTAFEKLFRPFRVEIWFLITVFITTGSLTIGFLQCSSRDVRDFVFGHGNTAPALNMMNIFYGGALSQPPRRNFARTLLLLWILFCFVIRNLYQGSLFQYLQRAMNHKPLETMDEIHRSGIPYLMMEIGGRYFTSMPHVQARTTFIIPGKDTLGDTIAMLGAGDVYAAVLTPLDNAAYHNKVYPKSQFVLRTRDHVAAFPVALYYPKKSHLKEVFDERMRQIQPAGLIQFWKKRYGDYDFFKKPSESREPRKLSNIHLAGGYQVFLVQLNNVFLPGYKSWYYAIFFLNNLDSFDLYVKQLRSDYFNLHGYYTFVYKDLAESQITNMFNALWELKILKALIISLHEDQPQLYSYSPYTSSKCGTPDVFRVERSTSSLLFKPHLDNFYGCALRVGTFESLPFIHFMPSPENQSSIEGFEGHLVTTIANKLRFKLEFVNPPDNAQWGVVRPNNGSTGLMGLLQKSEVHFGIGCLSIIADRDEILTRGTPHYTTSVVFGVPDGRPYSAIEKLLQPFDLYTWVVLWMILGCGIVVIIVLKFCSEHVRQFLYGAGNQMAFFNMLQVVYAGLVNRVPTRNFARTVLILFLGFTFLIRSIYQGLMFKYLQADSKHKPVETVNEIEQSDLRYDMLLISERFFKNNPTVLGRVRHIQPGNDSLNAALDGIATKQNQDGAVLVTSQHIAFHNKYRLNKGFVRSTRDQLVSSPVVFYYPRRSFLVFEFNRIVGHVQTAGLMSYWVQKYGNYDFFPKEIREVRPTIMNIRSLLGCYEVWGFMTVSSILMFLIELASQKVPALRKAVEFFADKKCLY</sequence>
<dbReference type="Proteomes" id="UP001562425">
    <property type="component" value="Unassembled WGS sequence"/>
</dbReference>
<evidence type="ECO:0000256" key="11">
    <source>
        <dbReference type="ARBA" id="ARBA00023303"/>
    </source>
</evidence>
<evidence type="ECO:0000256" key="2">
    <source>
        <dbReference type="ARBA" id="ARBA00022448"/>
    </source>
</evidence>
<feature type="domain" description="Ionotropic glutamate receptor L-glutamate and glycine-binding" evidence="14">
    <location>
        <begin position="722"/>
        <end position="784"/>
    </location>
</feature>
<dbReference type="EMBL" id="JBEHCU010005743">
    <property type="protein sequence ID" value="KAL1398839.1"/>
    <property type="molecule type" value="Genomic_DNA"/>
</dbReference>
<dbReference type="SUPFAM" id="SSF53850">
    <property type="entry name" value="Periplasmic binding protein-like II"/>
    <property type="match status" value="2"/>
</dbReference>